<dbReference type="PRINTS" id="PR00081">
    <property type="entry name" value="GDHRDH"/>
</dbReference>
<comment type="caution">
    <text evidence="3">The sequence shown here is derived from an EMBL/GenBank/DDBJ whole genome shotgun (WGS) entry which is preliminary data.</text>
</comment>
<dbReference type="Proteomes" id="UP001465668">
    <property type="component" value="Unassembled WGS sequence"/>
</dbReference>
<accession>A0ABR2XMU7</accession>
<dbReference type="PANTHER" id="PTHR43544">
    <property type="entry name" value="SHORT-CHAIN DEHYDROGENASE/REDUCTASE"/>
    <property type="match status" value="1"/>
</dbReference>
<reference evidence="3 4" key="1">
    <citation type="submission" date="2024-02" db="EMBL/GenBank/DDBJ databases">
        <title>First draft genome assembly of two strains of Seiridium cardinale.</title>
        <authorList>
            <person name="Emiliani G."/>
            <person name="Scali E."/>
        </authorList>
    </citation>
    <scope>NUCLEOTIDE SEQUENCE [LARGE SCALE GENOMIC DNA]</scope>
    <source>
        <strain evidence="3 4">BM-138-000479</strain>
    </source>
</reference>
<organism evidence="3 4">
    <name type="scientific">Seiridium cardinale</name>
    <dbReference type="NCBI Taxonomy" id="138064"/>
    <lineage>
        <taxon>Eukaryota</taxon>
        <taxon>Fungi</taxon>
        <taxon>Dikarya</taxon>
        <taxon>Ascomycota</taxon>
        <taxon>Pezizomycotina</taxon>
        <taxon>Sordariomycetes</taxon>
        <taxon>Xylariomycetidae</taxon>
        <taxon>Amphisphaeriales</taxon>
        <taxon>Sporocadaceae</taxon>
        <taxon>Seiridium</taxon>
    </lineage>
</organism>
<dbReference type="Gene3D" id="3.40.50.720">
    <property type="entry name" value="NAD(P)-binding Rossmann-like Domain"/>
    <property type="match status" value="1"/>
</dbReference>
<dbReference type="PRINTS" id="PR00080">
    <property type="entry name" value="SDRFAMILY"/>
</dbReference>
<gene>
    <name evidence="3" type="ORF">SCAR479_08109</name>
</gene>
<comment type="similarity">
    <text evidence="1 2">Belongs to the short-chain dehydrogenases/reductases (SDR) family.</text>
</comment>
<dbReference type="InterPro" id="IPR051468">
    <property type="entry name" value="Fungal_SecMetab_SDRs"/>
</dbReference>
<keyword evidence="4" id="KW-1185">Reference proteome</keyword>
<evidence type="ECO:0000256" key="1">
    <source>
        <dbReference type="ARBA" id="ARBA00006484"/>
    </source>
</evidence>
<proteinExistence type="inferred from homology"/>
<protein>
    <submittedName>
        <fullName evidence="3">NAD(P)-binding protein</fullName>
    </submittedName>
</protein>
<dbReference type="PANTHER" id="PTHR43544:SF32">
    <property type="entry name" value="CHAIN DEHYDROGENASE, PUTATIVE (AFU_ORTHOLOGUE AFUA_5G01530)-RELATED"/>
    <property type="match status" value="1"/>
</dbReference>
<dbReference type="SUPFAM" id="SSF51735">
    <property type="entry name" value="NAD(P)-binding Rossmann-fold domains"/>
    <property type="match status" value="1"/>
</dbReference>
<dbReference type="Pfam" id="PF00106">
    <property type="entry name" value="adh_short"/>
    <property type="match status" value="1"/>
</dbReference>
<evidence type="ECO:0000256" key="2">
    <source>
        <dbReference type="RuleBase" id="RU000363"/>
    </source>
</evidence>
<name>A0ABR2XMU7_9PEZI</name>
<evidence type="ECO:0000313" key="3">
    <source>
        <dbReference type="EMBL" id="KAK9775133.1"/>
    </source>
</evidence>
<dbReference type="EMBL" id="JARVKM010000036">
    <property type="protein sequence ID" value="KAK9775133.1"/>
    <property type="molecule type" value="Genomic_DNA"/>
</dbReference>
<evidence type="ECO:0000313" key="4">
    <source>
        <dbReference type="Proteomes" id="UP001465668"/>
    </source>
</evidence>
<dbReference type="InterPro" id="IPR002347">
    <property type="entry name" value="SDR_fam"/>
</dbReference>
<sequence length="262" mass="28526">MATERSKTIVLVTGANRGIGFEIVKALLKSSSSESCESGGPYHVYLGARDIEKGKKAAASLIPEHNNSVSAIQIDTSSTESIASAVSSVKSDAGRIDVLINNAGIIYEEKDRVTNLRTTLEVNVTATYAVSEAFRQLLLTQPVKGKKVKRIINVSSDLGSIAWRCDQSNKNYQVPNSEYRISKAALNMMTACQSYELKEHDVKVFAFNPGYTITELYGPVELRRQQGAWEADVPGKGCAKIVAGERDHEVGQMVEVDGVVPW</sequence>
<dbReference type="InterPro" id="IPR036291">
    <property type="entry name" value="NAD(P)-bd_dom_sf"/>
</dbReference>